<dbReference type="Pfam" id="PF01381">
    <property type="entry name" value="HTH_3"/>
    <property type="match status" value="1"/>
</dbReference>
<dbReference type="PANTHER" id="PTHR46797">
    <property type="entry name" value="HTH-TYPE TRANSCRIPTIONAL REGULATOR"/>
    <property type="match status" value="1"/>
</dbReference>
<feature type="domain" description="Sin" evidence="3">
    <location>
        <begin position="67"/>
        <end position="105"/>
    </location>
</feature>
<dbReference type="Pfam" id="PF08671">
    <property type="entry name" value="SinI"/>
    <property type="match status" value="1"/>
</dbReference>
<dbReference type="SMART" id="SM00530">
    <property type="entry name" value="HTH_XRE"/>
    <property type="match status" value="1"/>
</dbReference>
<dbReference type="PANTHER" id="PTHR46797:SF13">
    <property type="entry name" value="HTH-TYPE TRANSCRIPTIONAL REGULATOR SINR"/>
    <property type="match status" value="1"/>
</dbReference>
<reference evidence="4 5" key="1">
    <citation type="submission" date="2018-03" db="EMBL/GenBank/DDBJ databases">
        <title>Alkalicoccus saliphilus sp. nov., isolated from a mineral pool.</title>
        <authorList>
            <person name="Zhao B."/>
        </authorList>
    </citation>
    <scope>NUCLEOTIDE SEQUENCE [LARGE SCALE GENOMIC DNA]</scope>
    <source>
        <strain evidence="4 5">6AG</strain>
    </source>
</reference>
<dbReference type="GO" id="GO:0005829">
    <property type="term" value="C:cytosol"/>
    <property type="evidence" value="ECO:0007669"/>
    <property type="project" value="TreeGrafter"/>
</dbReference>
<evidence type="ECO:0000259" key="2">
    <source>
        <dbReference type="PROSITE" id="PS50943"/>
    </source>
</evidence>
<dbReference type="InterPro" id="IPR010982">
    <property type="entry name" value="Lambda_DNA-bd_dom_sf"/>
</dbReference>
<dbReference type="Gene3D" id="1.10.260.40">
    <property type="entry name" value="lambda repressor-like DNA-binding domains"/>
    <property type="match status" value="1"/>
</dbReference>
<dbReference type="GO" id="GO:0003700">
    <property type="term" value="F:DNA-binding transcription factor activity"/>
    <property type="evidence" value="ECO:0007669"/>
    <property type="project" value="TreeGrafter"/>
</dbReference>
<dbReference type="EMBL" id="PZJJ01000002">
    <property type="protein sequence ID" value="PTL40140.1"/>
    <property type="molecule type" value="Genomic_DNA"/>
</dbReference>
<dbReference type="InterPro" id="IPR050807">
    <property type="entry name" value="TransReg_Diox_bact_type"/>
</dbReference>
<dbReference type="SUPFAM" id="SSF47406">
    <property type="entry name" value="SinR repressor dimerisation domain-like"/>
    <property type="match status" value="1"/>
</dbReference>
<sequence>MIGEKVRHYRFSSGMNMTELAKRAGVAKSYISNIERDIQKNPSIQVLEKISEVLDIEVHMLLAETSRETAQESLAVDDEWQSLIIEAMNSGISKDNFKDFISYNRWKMQQN</sequence>
<evidence type="ECO:0000313" key="5">
    <source>
        <dbReference type="Proteomes" id="UP000240509"/>
    </source>
</evidence>
<accession>A0A2T4U9T2</accession>
<dbReference type="GO" id="GO:0003677">
    <property type="term" value="F:DNA binding"/>
    <property type="evidence" value="ECO:0007669"/>
    <property type="project" value="UniProtKB-KW"/>
</dbReference>
<dbReference type="InterPro" id="IPR001387">
    <property type="entry name" value="Cro/C1-type_HTH"/>
</dbReference>
<dbReference type="OrthoDB" id="1859224at2"/>
<dbReference type="RefSeq" id="WP_107583317.1">
    <property type="nucleotide sequence ID" value="NZ_PZJJ01000002.1"/>
</dbReference>
<dbReference type="Proteomes" id="UP000240509">
    <property type="component" value="Unassembled WGS sequence"/>
</dbReference>
<gene>
    <name evidence="4" type="ORF">C6Y45_01815</name>
</gene>
<proteinExistence type="predicted"/>
<dbReference type="AlphaFoldDB" id="A0A2T4U9T2"/>
<protein>
    <submittedName>
        <fullName evidence="4">Transcriptional regulator</fullName>
    </submittedName>
</protein>
<evidence type="ECO:0000313" key="4">
    <source>
        <dbReference type="EMBL" id="PTL40140.1"/>
    </source>
</evidence>
<comment type="caution">
    <text evidence="4">The sequence shown here is derived from an EMBL/GenBank/DDBJ whole genome shotgun (WGS) entry which is preliminary data.</text>
</comment>
<dbReference type="InterPro" id="IPR010981">
    <property type="entry name" value="SinR/SinI_dimer_dom"/>
</dbReference>
<name>A0A2T4U9T2_9BACI</name>
<dbReference type="CDD" id="cd00093">
    <property type="entry name" value="HTH_XRE"/>
    <property type="match status" value="1"/>
</dbReference>
<dbReference type="PROSITE" id="PS51500">
    <property type="entry name" value="SIN"/>
    <property type="match status" value="1"/>
</dbReference>
<feature type="domain" description="HTH cro/C1-type" evidence="2">
    <location>
        <begin position="6"/>
        <end position="61"/>
    </location>
</feature>
<dbReference type="GO" id="GO:0046983">
    <property type="term" value="F:protein dimerization activity"/>
    <property type="evidence" value="ECO:0007669"/>
    <property type="project" value="InterPro"/>
</dbReference>
<keyword evidence="5" id="KW-1185">Reference proteome</keyword>
<organism evidence="4 5">
    <name type="scientific">Alkalicoccus saliphilus</name>
    <dbReference type="NCBI Taxonomy" id="200989"/>
    <lineage>
        <taxon>Bacteria</taxon>
        <taxon>Bacillati</taxon>
        <taxon>Bacillota</taxon>
        <taxon>Bacilli</taxon>
        <taxon>Bacillales</taxon>
        <taxon>Bacillaceae</taxon>
        <taxon>Alkalicoccus</taxon>
    </lineage>
</organism>
<dbReference type="InterPro" id="IPR036281">
    <property type="entry name" value="SinR/SinI_dimer_dom_sf"/>
</dbReference>
<evidence type="ECO:0000259" key="3">
    <source>
        <dbReference type="PROSITE" id="PS51500"/>
    </source>
</evidence>
<keyword evidence="1" id="KW-0238">DNA-binding</keyword>
<dbReference type="SUPFAM" id="SSF47413">
    <property type="entry name" value="lambda repressor-like DNA-binding domains"/>
    <property type="match status" value="1"/>
</dbReference>
<dbReference type="PROSITE" id="PS50943">
    <property type="entry name" value="HTH_CROC1"/>
    <property type="match status" value="1"/>
</dbReference>
<evidence type="ECO:0000256" key="1">
    <source>
        <dbReference type="ARBA" id="ARBA00023125"/>
    </source>
</evidence>